<sequence length="940" mass="104581">MSTANWQVLWSPNQHDKFITFGSEICLYKVSRSQESPPTAAGVRSQVMHLSGDTYASLLSVVNDIQNLKCVAWYPKSEPENLLAVGQANGRVLVTSIGKESNQSNQRISREFVPRHSRQCNSLAWNPVENKLLAVGLDKARNDPSLLVWDVSVQPTVRESGNQEKRHSGVTGGKQSPITVGTNFQEPSHVQNRALVELSTSDITVSLAWCPYDSNVLITGQGPKYIRAFDIRADTFRPQNAAVTKAVYGVCFDPLVEHRIASFSGSGPGVICIWDDRNFEKPLMTMSQLCPVTAISWSPTRSGLVATLGIESPTVQLYDIQHASAVSPTYGVGYEIEPSFIERSVKPSGTVVSAFSWHPTQENRMLTISSSGLVQDCTIFERISVVSSVVHDLVPKLLSYLGLWEAFAGVLTKGLSAWNFRQFDMNPNRFLTTEAALEEDVSLKMKRRAFAGYGIDFYQAQDIARITGDPKLVKLWSWIYRIFFFNHVLCIGVKSMREQDKSKTLKYDGIKSIIGGENGGGGATARSKADSYQEQRLVAPVYYSDERKLALSLCGWDFKSSGNTLADFLNKLQSSGQYERAAAVALFNNKIRDAIEILSSQGSNDFKGTKGSSLNVVAMALSGYTEEKKTLWRDMCRSLCGQMENPYLRSAFAFLTTEAEHLENILAEEGIEIEDRVAFACKYLPDHKLSQFLENLSTKLSNAGDLDGILLTGISMDGINLIEKYVNKTTDVQTASLVFVNCVTHISSEVFKDPRVLSWIENYRSLLDMWRLWHQRSLFDIHFNLKDSTQRPPQQVFVSCNFCGNSIITNMLSTSSRPRKLAQYCNPSNRTKIMACPGCRKPLPRCALCLVHMGTSSSLSQKPANQGDSSAEKPANVRTVNPFHNWFTWCQSCRHGGHSNHIVEWFKEHIECPVTGCGCHCMNLDSVAMAMPNNDIYSVA</sequence>
<feature type="compositionally biased region" description="Polar residues" evidence="4">
    <location>
        <begin position="173"/>
        <end position="183"/>
    </location>
</feature>
<feature type="domain" description="MIOS-like alpha-solenoid" evidence="6">
    <location>
        <begin position="445"/>
        <end position="683"/>
    </location>
</feature>
<dbReference type="SUPFAM" id="SSF50978">
    <property type="entry name" value="WD40 repeat-like"/>
    <property type="match status" value="1"/>
</dbReference>
<dbReference type="InterPro" id="IPR001680">
    <property type="entry name" value="WD40_rpt"/>
</dbReference>
<evidence type="ECO:0000313" key="7">
    <source>
        <dbReference type="EMBL" id="RMX51784.1"/>
    </source>
</evidence>
<evidence type="ECO:0000256" key="2">
    <source>
        <dbReference type="ARBA" id="ARBA00022574"/>
    </source>
</evidence>
<evidence type="ECO:0000256" key="1">
    <source>
        <dbReference type="ARBA" id="ARBA00009713"/>
    </source>
</evidence>
<keyword evidence="2" id="KW-0853">WD repeat</keyword>
<dbReference type="Pfam" id="PF21720">
    <property type="entry name" value="MIOS_WD40"/>
    <property type="match status" value="1"/>
</dbReference>
<dbReference type="InterPro" id="IPR049092">
    <property type="entry name" value="MIOS_a-sol"/>
</dbReference>
<keyword evidence="3" id="KW-0677">Repeat</keyword>
<dbReference type="Pfam" id="PF17034">
    <property type="entry name" value="zinc_ribbon_16"/>
    <property type="match status" value="1"/>
</dbReference>
<feature type="region of interest" description="Disordered" evidence="4">
    <location>
        <begin position="158"/>
        <end position="183"/>
    </location>
</feature>
<dbReference type="PANTHER" id="PTHR16453">
    <property type="entry name" value="WD40 DOMAIN-CONTAINING PROTEIN MIO FAMILY MEMBER"/>
    <property type="match status" value="1"/>
</dbReference>
<dbReference type="Pfam" id="PF21719">
    <property type="entry name" value="MIOS_a-sol"/>
    <property type="match status" value="1"/>
</dbReference>
<dbReference type="OrthoDB" id="341486at2759"/>
<dbReference type="GO" id="GO:1904263">
    <property type="term" value="P:positive regulation of TORC1 signaling"/>
    <property type="evidence" value="ECO:0007669"/>
    <property type="project" value="TreeGrafter"/>
</dbReference>
<dbReference type="InterPro" id="IPR037593">
    <property type="entry name" value="MIOS/Sea4"/>
</dbReference>
<evidence type="ECO:0000313" key="8">
    <source>
        <dbReference type="Proteomes" id="UP000275408"/>
    </source>
</evidence>
<feature type="domain" description="GATOR2 complex protein MIO zinc-ribbon like" evidence="5">
    <location>
        <begin position="800"/>
        <end position="922"/>
    </location>
</feature>
<dbReference type="SMART" id="SM00320">
    <property type="entry name" value="WD40"/>
    <property type="match status" value="5"/>
</dbReference>
<proteinExistence type="inferred from homology"/>
<dbReference type="InterPro" id="IPR036322">
    <property type="entry name" value="WD40_repeat_dom_sf"/>
</dbReference>
<dbReference type="Gene3D" id="2.130.10.10">
    <property type="entry name" value="YVTN repeat-like/Quinoprotein amine dehydrogenase"/>
    <property type="match status" value="1"/>
</dbReference>
<accession>A0A3M6UE56</accession>
<dbReference type="STRING" id="46731.A0A3M6UE56"/>
<dbReference type="InterPro" id="IPR031488">
    <property type="entry name" value="Zn_ribbon_mio"/>
</dbReference>
<dbReference type="EMBL" id="RCHS01001719">
    <property type="protein sequence ID" value="RMX51784.1"/>
    <property type="molecule type" value="Genomic_DNA"/>
</dbReference>
<organism evidence="7 8">
    <name type="scientific">Pocillopora damicornis</name>
    <name type="common">Cauliflower coral</name>
    <name type="synonym">Millepora damicornis</name>
    <dbReference type="NCBI Taxonomy" id="46731"/>
    <lineage>
        <taxon>Eukaryota</taxon>
        <taxon>Metazoa</taxon>
        <taxon>Cnidaria</taxon>
        <taxon>Anthozoa</taxon>
        <taxon>Hexacorallia</taxon>
        <taxon>Scleractinia</taxon>
        <taxon>Astrocoeniina</taxon>
        <taxon>Pocilloporidae</taxon>
        <taxon>Pocillopora</taxon>
    </lineage>
</organism>
<dbReference type="GO" id="GO:0005737">
    <property type="term" value="C:cytoplasm"/>
    <property type="evidence" value="ECO:0007669"/>
    <property type="project" value="TreeGrafter"/>
</dbReference>
<reference evidence="7 8" key="1">
    <citation type="journal article" date="2018" name="Sci. Rep.">
        <title>Comparative analysis of the Pocillopora damicornis genome highlights role of immune system in coral evolution.</title>
        <authorList>
            <person name="Cunning R."/>
            <person name="Bay R.A."/>
            <person name="Gillette P."/>
            <person name="Baker A.C."/>
            <person name="Traylor-Knowles N."/>
        </authorList>
    </citation>
    <scope>NUCLEOTIDE SEQUENCE [LARGE SCALE GENOMIC DNA]</scope>
    <source>
        <strain evidence="7">RSMAS</strain>
        <tissue evidence="7">Whole animal</tissue>
    </source>
</reference>
<keyword evidence="8" id="KW-1185">Reference proteome</keyword>
<evidence type="ECO:0000259" key="5">
    <source>
        <dbReference type="Pfam" id="PF17034"/>
    </source>
</evidence>
<evidence type="ECO:0000256" key="3">
    <source>
        <dbReference type="ARBA" id="ARBA00022737"/>
    </source>
</evidence>
<name>A0A3M6UE56_POCDA</name>
<evidence type="ECO:0000259" key="6">
    <source>
        <dbReference type="Pfam" id="PF21719"/>
    </source>
</evidence>
<dbReference type="PANTHER" id="PTHR16453:SF9">
    <property type="entry name" value="GATOR COMPLEX PROTEIN MIOS"/>
    <property type="match status" value="1"/>
</dbReference>
<dbReference type="Proteomes" id="UP000275408">
    <property type="component" value="Unassembled WGS sequence"/>
</dbReference>
<evidence type="ECO:0000256" key="4">
    <source>
        <dbReference type="SAM" id="MobiDB-lite"/>
    </source>
</evidence>
<dbReference type="GO" id="GO:0034198">
    <property type="term" value="P:cellular response to amino acid starvation"/>
    <property type="evidence" value="ECO:0007669"/>
    <property type="project" value="TreeGrafter"/>
</dbReference>
<protein>
    <submittedName>
        <fullName evidence="7">Uncharacterized protein</fullName>
    </submittedName>
</protein>
<dbReference type="CDD" id="cd16691">
    <property type="entry name" value="mRING-H2-C3H3C2_Mio"/>
    <property type="match status" value="1"/>
</dbReference>
<gene>
    <name evidence="7" type="ORF">pdam_00011659</name>
</gene>
<comment type="caution">
    <text evidence="7">The sequence shown here is derived from an EMBL/GenBank/DDBJ whole genome shotgun (WGS) entry which is preliminary data.</text>
</comment>
<dbReference type="InterPro" id="IPR015943">
    <property type="entry name" value="WD40/YVTN_repeat-like_dom_sf"/>
</dbReference>
<comment type="similarity">
    <text evidence="1">Belongs to the WD repeat mio family.</text>
</comment>
<dbReference type="AlphaFoldDB" id="A0A3M6UE56"/>